<dbReference type="EMBL" id="JASMQC010000006">
    <property type="protein sequence ID" value="KAK1944365.1"/>
    <property type="molecule type" value="Genomic_DNA"/>
</dbReference>
<gene>
    <name evidence="1" type="ORF">P3T76_004277</name>
</gene>
<evidence type="ECO:0000313" key="1">
    <source>
        <dbReference type="EMBL" id="KAK1944365.1"/>
    </source>
</evidence>
<keyword evidence="2" id="KW-1185">Reference proteome</keyword>
<dbReference type="AlphaFoldDB" id="A0AAD9GT59"/>
<dbReference type="Proteomes" id="UP001259832">
    <property type="component" value="Unassembled WGS sequence"/>
</dbReference>
<organism evidence="1 2">
    <name type="scientific">Phytophthora citrophthora</name>
    <dbReference type="NCBI Taxonomy" id="4793"/>
    <lineage>
        <taxon>Eukaryota</taxon>
        <taxon>Sar</taxon>
        <taxon>Stramenopiles</taxon>
        <taxon>Oomycota</taxon>
        <taxon>Peronosporomycetes</taxon>
        <taxon>Peronosporales</taxon>
        <taxon>Peronosporaceae</taxon>
        <taxon>Phytophthora</taxon>
    </lineage>
</organism>
<accession>A0AAD9GT59</accession>
<sequence length="662" mass="76486">MRQHLPFSWLRFVVGIISLALVREYPIWREFIPEEMLTFGTAWNYSVFASTQSDADIGKTARVWSYKFDSTSIVWRVFGEFLAVPNFPQCLFYTSHCLNKIFGGDVAFKRLDLMVNSVAHVGNGRQTSVEPVSLILRSENEFIDRFYQFLLLKWFTSINWRIANNIPTPRNCGLISTGQQLPVMLRGKVSDCCTNTQWNGLNVLNSGFNFLESQEDLQISRGGLSSVGYRRSDVSTITRARDCHGGVCETLYVSDYRYEVGFLVADVLEWYHLEWYQMTATLRIVGQSYFILRGIGLLLSCYYVCSVPKPFSKWIHIKKAWFLFMRVPKQCVVYVLAHSLDASFMYEVFKSPQDGILSIEFRTVWIYGLIWQIVVTVATSRWSTRSNEMSNGVVGVPSFLKCIVNIGCTIPLDIISVVENLANFQVREREFIIWWGANRSLVPGLLRVDFYDCVDDSEFLYFWNWNSKQKTVKLQHSHWSFLTPTPVSYSAGVLWPTASVCVYWLRSFFCIRTVEQKWDIAHSKKLQWAQFNGSVVPFASSFRSSIDHPGRTSGNPLRFIQHQMQCVHRRSDDVEATVVFMNIVLLSDPLVYLQIVIGTSPSTQLAYYQSRWRQQLLENTTNTPMDSNYFEKLTHHTSLGRNWFNADDFAKYPTYIVKNGEV</sequence>
<name>A0AAD9GT59_9STRA</name>
<protein>
    <submittedName>
        <fullName evidence="1">Uncharacterized protein</fullName>
    </submittedName>
</protein>
<reference evidence="1" key="1">
    <citation type="submission" date="2023-08" db="EMBL/GenBank/DDBJ databases">
        <title>Reference Genome Resource for the Citrus Pathogen Phytophthora citrophthora.</title>
        <authorList>
            <person name="Moller H."/>
            <person name="Coetzee B."/>
            <person name="Rose L.J."/>
            <person name="Van Niekerk J.M."/>
        </authorList>
    </citation>
    <scope>NUCLEOTIDE SEQUENCE</scope>
    <source>
        <strain evidence="1">STE-U-9442</strain>
    </source>
</reference>
<proteinExistence type="predicted"/>
<evidence type="ECO:0000313" key="2">
    <source>
        <dbReference type="Proteomes" id="UP001259832"/>
    </source>
</evidence>
<comment type="caution">
    <text evidence="1">The sequence shown here is derived from an EMBL/GenBank/DDBJ whole genome shotgun (WGS) entry which is preliminary data.</text>
</comment>